<dbReference type="GO" id="GO:0001503">
    <property type="term" value="P:ossification"/>
    <property type="evidence" value="ECO:0007669"/>
    <property type="project" value="InterPro"/>
</dbReference>
<organism evidence="2 3">
    <name type="scientific">Knipowitschia caucasica</name>
    <name type="common">Caucasian dwarf goby</name>
    <name type="synonym">Pomatoschistus caucasicus</name>
    <dbReference type="NCBI Taxonomy" id="637954"/>
    <lineage>
        <taxon>Eukaryota</taxon>
        <taxon>Metazoa</taxon>
        <taxon>Chordata</taxon>
        <taxon>Craniata</taxon>
        <taxon>Vertebrata</taxon>
        <taxon>Euteleostomi</taxon>
        <taxon>Actinopterygii</taxon>
        <taxon>Neopterygii</taxon>
        <taxon>Teleostei</taxon>
        <taxon>Neoteleostei</taxon>
        <taxon>Acanthomorphata</taxon>
        <taxon>Gobiaria</taxon>
        <taxon>Gobiiformes</taxon>
        <taxon>Gobioidei</taxon>
        <taxon>Gobiidae</taxon>
        <taxon>Gobiinae</taxon>
        <taxon>Knipowitschia</taxon>
    </lineage>
</organism>
<feature type="compositionally biased region" description="Polar residues" evidence="1">
    <location>
        <begin position="306"/>
        <end position="326"/>
    </location>
</feature>
<feature type="region of interest" description="Disordered" evidence="1">
    <location>
        <begin position="61"/>
        <end position="115"/>
    </location>
</feature>
<dbReference type="PANTHER" id="PTHR10607">
    <property type="entry name" value="OSTEOPONTIN"/>
    <property type="match status" value="1"/>
</dbReference>
<feature type="compositionally biased region" description="Acidic residues" evidence="1">
    <location>
        <begin position="153"/>
        <end position="183"/>
    </location>
</feature>
<reference evidence="2 3" key="1">
    <citation type="submission" date="2024-04" db="EMBL/GenBank/DDBJ databases">
        <authorList>
            <person name="Waldvogel A.-M."/>
            <person name="Schoenle A."/>
        </authorList>
    </citation>
    <scope>NUCLEOTIDE SEQUENCE [LARGE SCALE GENOMIC DNA]</scope>
</reference>
<feature type="compositionally biased region" description="Low complexity" evidence="1">
    <location>
        <begin position="184"/>
        <end position="212"/>
    </location>
</feature>
<dbReference type="InterPro" id="IPR002038">
    <property type="entry name" value="Osteopontin"/>
</dbReference>
<name>A0AAV2IV27_KNICA</name>
<dbReference type="PANTHER" id="PTHR10607:SF1">
    <property type="entry name" value="OSTEOPONTIN"/>
    <property type="match status" value="1"/>
</dbReference>
<evidence type="ECO:0000313" key="3">
    <source>
        <dbReference type="Proteomes" id="UP001497482"/>
    </source>
</evidence>
<feature type="region of interest" description="Disordered" evidence="1">
    <location>
        <begin position="1"/>
        <end position="26"/>
    </location>
</feature>
<keyword evidence="3" id="KW-1185">Reference proteome</keyword>
<protein>
    <submittedName>
        <fullName evidence="2">Uncharacterized protein</fullName>
    </submittedName>
</protein>
<feature type="region of interest" description="Disordered" evidence="1">
    <location>
        <begin position="299"/>
        <end position="429"/>
    </location>
</feature>
<feature type="region of interest" description="Disordered" evidence="1">
    <location>
        <begin position="139"/>
        <end position="240"/>
    </location>
</feature>
<feature type="compositionally biased region" description="Low complexity" evidence="1">
    <location>
        <begin position="85"/>
        <end position="115"/>
    </location>
</feature>
<proteinExistence type="predicted"/>
<dbReference type="AlphaFoldDB" id="A0AAV2IV27"/>
<evidence type="ECO:0000313" key="2">
    <source>
        <dbReference type="EMBL" id="CAL1569144.1"/>
    </source>
</evidence>
<evidence type="ECO:0000256" key="1">
    <source>
        <dbReference type="SAM" id="MobiDB-lite"/>
    </source>
</evidence>
<dbReference type="EMBL" id="OZ035823">
    <property type="protein sequence ID" value="CAL1569144.1"/>
    <property type="molecule type" value="Genomic_DNA"/>
</dbReference>
<gene>
    <name evidence="2" type="ORF">KC01_LOCUS1623</name>
</gene>
<accession>A0AAV2IV27</accession>
<feature type="compositionally biased region" description="Low complexity" evidence="1">
    <location>
        <begin position="328"/>
        <end position="350"/>
    </location>
</feature>
<dbReference type="GO" id="GO:0007155">
    <property type="term" value="P:cell adhesion"/>
    <property type="evidence" value="ECO:0007669"/>
    <property type="project" value="InterPro"/>
</dbReference>
<feature type="compositionally biased region" description="Low complexity" evidence="1">
    <location>
        <begin position="360"/>
        <end position="378"/>
    </location>
</feature>
<feature type="compositionally biased region" description="Acidic residues" evidence="1">
    <location>
        <begin position="402"/>
        <end position="413"/>
    </location>
</feature>
<sequence length="429" mass="45671">MKKWKDCNRAAGGVKGAKNNSRTRIQETHQRSSSFWFKMKAPLLFALLFTTVLCRPARKYSVSSSESSEEMGRPSLALSPQTALVSPSSSGSLSSSPQHVSVSSSSDESSQASEEQVVADVAVQVKSAILESLSELVSATASTSVSTQSPDSVESDDDDDDDDDEEEDDDKDEGDTEESESSESGEASTVSTATDSPVIVTEDVTTATVVEEMTPDPISPTIVTDNAGDSGRGDSLGSYPSEYKSIVYVEDKSYHKEPETYKSWDYVSKKSDYEPAHDNDVHKAFKLYKGVHVHQELLEEGASTPEVESQSLDTSSRLSQDLSPRQASADMDSSLSHSSSSGSTSDSSGTTEEEGPQAKADSISSSSTHEDISSASAESPEEESPSQSSEEAITTPGAADSQSDESDSDESLLEEPVLTTDLPLVITAK</sequence>
<dbReference type="Proteomes" id="UP001497482">
    <property type="component" value="Chromosome 1"/>
</dbReference>